<dbReference type="Gene3D" id="1.10.1130.10">
    <property type="entry name" value="Flavocytochrome C3, Chain A"/>
    <property type="match status" value="1"/>
</dbReference>
<reference evidence="3 4" key="1">
    <citation type="journal article" date="2011" name="Stand. Genomic Sci.">
        <title>Complete genome sequence of Nitratifractor salsuginis type strain (E9I37-1).</title>
        <authorList>
            <person name="Anderson I."/>
            <person name="Sikorski J."/>
            <person name="Zeytun A."/>
            <person name="Nolan M."/>
            <person name="Lapidus A."/>
            <person name="Lucas S."/>
            <person name="Hammon N."/>
            <person name="Deshpande S."/>
            <person name="Cheng J.F."/>
            <person name="Tapia R."/>
            <person name="Han C."/>
            <person name="Goodwin L."/>
            <person name="Pitluck S."/>
            <person name="Liolios K."/>
            <person name="Pagani I."/>
            <person name="Ivanova N."/>
            <person name="Huntemann M."/>
            <person name="Mavromatis K."/>
            <person name="Ovchinikova G."/>
            <person name="Pati A."/>
            <person name="Chen A."/>
            <person name="Palaniappan K."/>
            <person name="Land M."/>
            <person name="Hauser L."/>
            <person name="Brambilla E.M."/>
            <person name="Ngatchou-Djao O.D."/>
            <person name="Rohde M."/>
            <person name="Tindall B.J."/>
            <person name="Goker M."/>
            <person name="Detter J.C."/>
            <person name="Woyke T."/>
            <person name="Bristow J."/>
            <person name="Eisen J.A."/>
            <person name="Markowitz V."/>
            <person name="Hugenholtz P."/>
            <person name="Klenk H.P."/>
            <person name="Kyrpides N.C."/>
        </authorList>
    </citation>
    <scope>NUCLEOTIDE SEQUENCE [LARGE SCALE GENOMIC DNA]</scope>
    <source>
        <strain evidence="4">DSM 16511 / JCM 12458 / E9I37-1</strain>
    </source>
</reference>
<proteinExistence type="predicted"/>
<evidence type="ECO:0000256" key="1">
    <source>
        <dbReference type="SAM" id="SignalP"/>
    </source>
</evidence>
<dbReference type="OrthoDB" id="9780421at2"/>
<dbReference type="KEGG" id="nsa:Nitsa_1559"/>
<sequence length="375" mass="42922">MHHPLLKILAFLLFSYTAVGAATPYIPNHKCKECHEKIYEEYEHSAHHLSYFTDELHRKVANASNPKTYECAPCHMPAASNIDALVSGKERPRERDVRERDGVSCFFCHTIAYVKKAHHFNLNLPAKQAEGYKPSLFGSYNNPDESDKHSSLKSPIYRDNVCMGCHSHKVNENNVTIFRAMHPTDNSRGCIRCHMPMVPGGAEKHNNRNRSEHHSHRFPGIRDAKFRATGYRLSVSKEPGGIAVTLENRMPHPMIIQPARAKYLKITVKRKGKTIWQNYRKSPTEDPKAYFAYYFFKDGHPIVIPTPATSEKVNNLQGKEIRTLNYKIPGLRSGDQVTVTLYGRLAKEECLRAIDLADKRFTTPMKIKELRWTVP</sequence>
<evidence type="ECO:0000313" key="4">
    <source>
        <dbReference type="Proteomes" id="UP000008633"/>
    </source>
</evidence>
<dbReference type="SUPFAM" id="SSF48695">
    <property type="entry name" value="Multiheme cytochromes"/>
    <property type="match status" value="1"/>
</dbReference>
<accession>E6X0F7</accession>
<dbReference type="Proteomes" id="UP000008633">
    <property type="component" value="Chromosome"/>
</dbReference>
<evidence type="ECO:0000259" key="2">
    <source>
        <dbReference type="Pfam" id="PF13435"/>
    </source>
</evidence>
<feature type="domain" description="Cytochrome c-552/4" evidence="2">
    <location>
        <begin position="30"/>
        <end position="110"/>
    </location>
</feature>
<organism evidence="3 4">
    <name type="scientific">Nitratifractor salsuginis (strain DSM 16511 / JCM 12458 / E9I37-1)</name>
    <dbReference type="NCBI Taxonomy" id="749222"/>
    <lineage>
        <taxon>Bacteria</taxon>
        <taxon>Pseudomonadati</taxon>
        <taxon>Campylobacterota</taxon>
        <taxon>Epsilonproteobacteria</taxon>
        <taxon>Campylobacterales</taxon>
        <taxon>Sulfurovaceae</taxon>
        <taxon>Nitratifractor</taxon>
    </lineage>
</organism>
<dbReference type="HOGENOM" id="CLU_042044_0_0_7"/>
<dbReference type="Pfam" id="PF13435">
    <property type="entry name" value="Cytochrome_C554"/>
    <property type="match status" value="1"/>
</dbReference>
<dbReference type="EMBL" id="CP002452">
    <property type="protein sequence ID" value="ADV46807.1"/>
    <property type="molecule type" value="Genomic_DNA"/>
</dbReference>
<dbReference type="eggNOG" id="COG3303">
    <property type="taxonomic scope" value="Bacteria"/>
</dbReference>
<dbReference type="AlphaFoldDB" id="E6X0F7"/>
<dbReference type="InterPro" id="IPR023155">
    <property type="entry name" value="Cyt_c-552/4"/>
</dbReference>
<dbReference type="STRING" id="749222.Nitsa_1559"/>
<feature type="chain" id="PRO_5003214745" description="Cytochrome c-552/4 domain-containing protein" evidence="1">
    <location>
        <begin position="22"/>
        <end position="375"/>
    </location>
</feature>
<keyword evidence="4" id="KW-1185">Reference proteome</keyword>
<keyword evidence="1" id="KW-0732">Signal</keyword>
<reference evidence="4" key="2">
    <citation type="submission" date="2011-01" db="EMBL/GenBank/DDBJ databases">
        <title>The complete genome of Nitratifractor salsuginis DSM 16511.</title>
        <authorList>
            <consortium name="US DOE Joint Genome Institute (JGI-PGF)"/>
            <person name="Lucas S."/>
            <person name="Copeland A."/>
            <person name="Lapidus A."/>
            <person name="Bruce D."/>
            <person name="Goodwin L."/>
            <person name="Pitluck S."/>
            <person name="Kyrpides N."/>
            <person name="Mavromatis K."/>
            <person name="Ivanova N."/>
            <person name="Mikhailova N."/>
            <person name="Zeytun A."/>
            <person name="Detter J.C."/>
            <person name="Tapia R."/>
            <person name="Han C."/>
            <person name="Land M."/>
            <person name="Hauser L."/>
            <person name="Markowitz V."/>
            <person name="Cheng J.-F."/>
            <person name="Hugenholtz P."/>
            <person name="Woyke T."/>
            <person name="Wu D."/>
            <person name="Tindall B."/>
            <person name="Schuetze A."/>
            <person name="Brambilla E."/>
            <person name="Klenk H.-P."/>
            <person name="Eisen J.A."/>
        </authorList>
    </citation>
    <scope>NUCLEOTIDE SEQUENCE [LARGE SCALE GENOMIC DNA]</scope>
    <source>
        <strain evidence="4">DSM 16511 / JCM 12458 / E9I37-1</strain>
    </source>
</reference>
<protein>
    <recommendedName>
        <fullName evidence="2">Cytochrome c-552/4 domain-containing protein</fullName>
    </recommendedName>
</protein>
<gene>
    <name evidence="3" type="ordered locus">Nitsa_1559</name>
</gene>
<evidence type="ECO:0000313" key="3">
    <source>
        <dbReference type="EMBL" id="ADV46807.1"/>
    </source>
</evidence>
<dbReference type="RefSeq" id="WP_013554496.1">
    <property type="nucleotide sequence ID" value="NC_014935.1"/>
</dbReference>
<feature type="signal peptide" evidence="1">
    <location>
        <begin position="1"/>
        <end position="21"/>
    </location>
</feature>
<dbReference type="InterPro" id="IPR036280">
    <property type="entry name" value="Multihaem_cyt_sf"/>
</dbReference>
<name>E6X0F7_NITSE</name>